<keyword evidence="2" id="KW-0472">Membrane</keyword>
<protein>
    <recommendedName>
        <fullName evidence="5">Alpha/beta hydrolase</fullName>
    </recommendedName>
</protein>
<comment type="caution">
    <text evidence="3">The sequence shown here is derived from an EMBL/GenBank/DDBJ whole genome shotgun (WGS) entry which is preliminary data.</text>
</comment>
<keyword evidence="4" id="KW-1185">Reference proteome</keyword>
<gene>
    <name evidence="3" type="ORF">ABGN05_27545</name>
</gene>
<dbReference type="Proteomes" id="UP001556692">
    <property type="component" value="Unassembled WGS sequence"/>
</dbReference>
<dbReference type="EMBL" id="JBDPGJ010000009">
    <property type="protein sequence ID" value="MEX0409399.1"/>
    <property type="molecule type" value="Genomic_DNA"/>
</dbReference>
<evidence type="ECO:0000256" key="2">
    <source>
        <dbReference type="SAM" id="Phobius"/>
    </source>
</evidence>
<feature type="region of interest" description="Disordered" evidence="1">
    <location>
        <begin position="1"/>
        <end position="21"/>
    </location>
</feature>
<dbReference type="RefSeq" id="WP_367957259.1">
    <property type="nucleotide sequence ID" value="NZ_JBDPGJ010000009.1"/>
</dbReference>
<reference evidence="3 4" key="1">
    <citation type="submission" date="2024-05" db="EMBL/GenBank/DDBJ databases">
        <authorList>
            <person name="Jiang F."/>
        </authorList>
    </citation>
    <scope>NUCLEOTIDE SEQUENCE [LARGE SCALE GENOMIC DNA]</scope>
    <source>
        <strain evidence="3 4">LZ166</strain>
    </source>
</reference>
<sequence length="487" mass="54798">MDDPEPSSSAVSQPAAAARRQKQAVVVIHGIGEQRPMATIRSLVEALWTRDPDLTPPHRGKAPADGSGAARVNQSWITPDRRTASHELRRITTPYDRKGRRTDFYELYWADLTQGTTRARLFAWIRELLLRSRSEIPPDARKLYVATWIFAVVVALAAALLAFSFWGAWLLPVTAVLLTIAASFVLWVLDQFALPYFGDVAAYVQATPDTVESRAKVRERGLGLLRALADDDEYDRIVVVGHSLGSIIAYDLLQILWAERRPRGLEWPRDREVVRAIHAVGAFAALPREGAVPLDQAQLEAFRRAQWQLFSRLKVKSAVNEKPWKFSDFVTLGSPLSHAEFLIARNADAFRKGAEERLYSLSPPISDSRSRRTLLYYERPRIRAVHHAACFAATRWTNIFDIGNGWSTGDPFSGPMRENFGGGVEEHRVRLEWTLFGMRTRLFTHTHYWSTEAAGSKVEGEAAATDHLKALREAVDLARRADDAIRP</sequence>
<dbReference type="InterPro" id="IPR029058">
    <property type="entry name" value="AB_hydrolase_fold"/>
</dbReference>
<evidence type="ECO:0008006" key="5">
    <source>
        <dbReference type="Google" id="ProtNLM"/>
    </source>
</evidence>
<organism evidence="3 4">
    <name type="scientific">Aquibium pacificus</name>
    <dbReference type="NCBI Taxonomy" id="3153579"/>
    <lineage>
        <taxon>Bacteria</taxon>
        <taxon>Pseudomonadati</taxon>
        <taxon>Pseudomonadota</taxon>
        <taxon>Alphaproteobacteria</taxon>
        <taxon>Hyphomicrobiales</taxon>
        <taxon>Phyllobacteriaceae</taxon>
        <taxon>Aquibium</taxon>
    </lineage>
</organism>
<feature type="transmembrane region" description="Helical" evidence="2">
    <location>
        <begin position="143"/>
        <end position="163"/>
    </location>
</feature>
<name>A0ABV3SRV4_9HYPH</name>
<evidence type="ECO:0000256" key="1">
    <source>
        <dbReference type="SAM" id="MobiDB-lite"/>
    </source>
</evidence>
<feature type="transmembrane region" description="Helical" evidence="2">
    <location>
        <begin position="169"/>
        <end position="189"/>
    </location>
</feature>
<feature type="region of interest" description="Disordered" evidence="1">
    <location>
        <begin position="51"/>
        <end position="72"/>
    </location>
</feature>
<accession>A0ABV3SRV4</accession>
<proteinExistence type="predicted"/>
<keyword evidence="2" id="KW-1133">Transmembrane helix</keyword>
<evidence type="ECO:0000313" key="4">
    <source>
        <dbReference type="Proteomes" id="UP001556692"/>
    </source>
</evidence>
<dbReference type="SUPFAM" id="SSF53474">
    <property type="entry name" value="alpha/beta-Hydrolases"/>
    <property type="match status" value="1"/>
</dbReference>
<evidence type="ECO:0000313" key="3">
    <source>
        <dbReference type="EMBL" id="MEX0409399.1"/>
    </source>
</evidence>
<keyword evidence="2" id="KW-0812">Transmembrane</keyword>
<dbReference type="Gene3D" id="3.40.50.1820">
    <property type="entry name" value="alpha/beta hydrolase"/>
    <property type="match status" value="1"/>
</dbReference>